<evidence type="ECO:0000313" key="1">
    <source>
        <dbReference type="EMBL" id="KAK0710163.1"/>
    </source>
</evidence>
<comment type="caution">
    <text evidence="1">The sequence shown here is derived from an EMBL/GenBank/DDBJ whole genome shotgun (WGS) entry which is preliminary data.</text>
</comment>
<organism evidence="1 2">
    <name type="scientific">Lasiosphaeria miniovina</name>
    <dbReference type="NCBI Taxonomy" id="1954250"/>
    <lineage>
        <taxon>Eukaryota</taxon>
        <taxon>Fungi</taxon>
        <taxon>Dikarya</taxon>
        <taxon>Ascomycota</taxon>
        <taxon>Pezizomycotina</taxon>
        <taxon>Sordariomycetes</taxon>
        <taxon>Sordariomycetidae</taxon>
        <taxon>Sordariales</taxon>
        <taxon>Lasiosphaeriaceae</taxon>
        <taxon>Lasiosphaeria</taxon>
    </lineage>
</organism>
<keyword evidence="2" id="KW-1185">Reference proteome</keyword>
<gene>
    <name evidence="1" type="ORF">B0T26DRAFT_755270</name>
</gene>
<protein>
    <recommendedName>
        <fullName evidence="3">Protein kinase domain-containing protein</fullName>
    </recommendedName>
</protein>
<sequence length="217" mass="23734">MVDFPVPGFPWSHRTWPETILLLLCHPAPPRSRLGEGGGDTGLVASEMVALVGFDVLREAGGKTCRTGDDDWEKNLYRHPQRQGRSLQVDYKMRHDIYSLGVCLLEIGLWESLVDYGASSGAPFPGPELSISDGNMSGPELLKNPELVKDGLARLARGPLRRTMGTMYAKVVETCLTCLDTGNIDFGNEKESQGTDSVAVGVRYIEKVVMRLGEIAV</sequence>
<name>A0AA40DSB3_9PEZI</name>
<dbReference type="PANTHER" id="PTHR37542">
    <property type="entry name" value="HELO DOMAIN-CONTAINING PROTEIN-RELATED"/>
    <property type="match status" value="1"/>
</dbReference>
<dbReference type="AlphaFoldDB" id="A0AA40DSB3"/>
<evidence type="ECO:0000313" key="2">
    <source>
        <dbReference type="Proteomes" id="UP001172101"/>
    </source>
</evidence>
<proteinExistence type="predicted"/>
<dbReference type="PANTHER" id="PTHR37542:SF1">
    <property type="entry name" value="PRION-INHIBITION AND PROPAGATION HELO DOMAIN-CONTAINING PROTEIN"/>
    <property type="match status" value="1"/>
</dbReference>
<evidence type="ECO:0008006" key="3">
    <source>
        <dbReference type="Google" id="ProtNLM"/>
    </source>
</evidence>
<dbReference type="GeneID" id="85329207"/>
<dbReference type="RefSeq" id="XP_060293467.1">
    <property type="nucleotide sequence ID" value="XM_060445937.1"/>
</dbReference>
<reference evidence="1" key="1">
    <citation type="submission" date="2023-06" db="EMBL/GenBank/DDBJ databases">
        <title>Genome-scale phylogeny and comparative genomics of the fungal order Sordariales.</title>
        <authorList>
            <consortium name="Lawrence Berkeley National Laboratory"/>
            <person name="Hensen N."/>
            <person name="Bonometti L."/>
            <person name="Westerberg I."/>
            <person name="Brannstrom I.O."/>
            <person name="Guillou S."/>
            <person name="Cros-Aarteil S."/>
            <person name="Calhoun S."/>
            <person name="Haridas S."/>
            <person name="Kuo A."/>
            <person name="Mondo S."/>
            <person name="Pangilinan J."/>
            <person name="Riley R."/>
            <person name="LaButti K."/>
            <person name="Andreopoulos B."/>
            <person name="Lipzen A."/>
            <person name="Chen C."/>
            <person name="Yanf M."/>
            <person name="Daum C."/>
            <person name="Ng V."/>
            <person name="Clum A."/>
            <person name="Steindorff A."/>
            <person name="Ohm R."/>
            <person name="Martin F."/>
            <person name="Silar P."/>
            <person name="Natvig D."/>
            <person name="Lalanne C."/>
            <person name="Gautier V."/>
            <person name="Ament-velasquez S.L."/>
            <person name="Kruys A."/>
            <person name="Hutchinson M.I."/>
            <person name="Powell A.J."/>
            <person name="Barry K."/>
            <person name="Miller A.N."/>
            <person name="Grigoriev I.V."/>
            <person name="Debuchy R."/>
            <person name="Gladieux P."/>
            <person name="Thoren M.H."/>
            <person name="Johannesson H."/>
        </authorList>
    </citation>
    <scope>NUCLEOTIDE SEQUENCE</scope>
    <source>
        <strain evidence="1">SMH2392-1A</strain>
    </source>
</reference>
<dbReference type="EMBL" id="JAUIRO010000006">
    <property type="protein sequence ID" value="KAK0710163.1"/>
    <property type="molecule type" value="Genomic_DNA"/>
</dbReference>
<dbReference type="Proteomes" id="UP001172101">
    <property type="component" value="Unassembled WGS sequence"/>
</dbReference>
<accession>A0AA40DSB3</accession>